<accession>A0ABQ8EQ55</accession>
<evidence type="ECO:0000256" key="1">
    <source>
        <dbReference type="ARBA" id="ARBA00005690"/>
    </source>
</evidence>
<evidence type="ECO:0000256" key="3">
    <source>
        <dbReference type="ARBA" id="ARBA00022771"/>
    </source>
</evidence>
<evidence type="ECO:0000256" key="6">
    <source>
        <dbReference type="SAM" id="Phobius"/>
    </source>
</evidence>
<keyword evidence="4" id="KW-0862">Zinc</keyword>
<proteinExistence type="inferred from homology"/>
<feature type="domain" description="Replication factor A C-terminal" evidence="7">
    <location>
        <begin position="225"/>
        <end position="353"/>
    </location>
</feature>
<dbReference type="EMBL" id="JAGKQM010000001">
    <property type="protein sequence ID" value="KAH0943813.1"/>
    <property type="molecule type" value="Genomic_DNA"/>
</dbReference>
<dbReference type="InterPro" id="IPR013955">
    <property type="entry name" value="Rep_factor-A_C"/>
</dbReference>
<dbReference type="Gene3D" id="2.40.50.140">
    <property type="entry name" value="Nucleic acid-binding proteins"/>
    <property type="match status" value="1"/>
</dbReference>
<evidence type="ECO:0000259" key="7">
    <source>
        <dbReference type="Pfam" id="PF08646"/>
    </source>
</evidence>
<keyword evidence="9" id="KW-1185">Reference proteome</keyword>
<organism evidence="8 9">
    <name type="scientific">Brassica napus</name>
    <name type="common">Rape</name>
    <dbReference type="NCBI Taxonomy" id="3708"/>
    <lineage>
        <taxon>Eukaryota</taxon>
        <taxon>Viridiplantae</taxon>
        <taxon>Streptophyta</taxon>
        <taxon>Embryophyta</taxon>
        <taxon>Tracheophyta</taxon>
        <taxon>Spermatophyta</taxon>
        <taxon>Magnoliopsida</taxon>
        <taxon>eudicotyledons</taxon>
        <taxon>Gunneridae</taxon>
        <taxon>Pentapetalae</taxon>
        <taxon>rosids</taxon>
        <taxon>malvids</taxon>
        <taxon>Brassicales</taxon>
        <taxon>Brassicaceae</taxon>
        <taxon>Brassiceae</taxon>
        <taxon>Brassica</taxon>
    </lineage>
</organism>
<evidence type="ECO:0000313" key="8">
    <source>
        <dbReference type="EMBL" id="KAH0943813.1"/>
    </source>
</evidence>
<protein>
    <recommendedName>
        <fullName evidence="7">Replication factor A C-terminal domain-containing protein</fullName>
    </recommendedName>
</protein>
<dbReference type="PANTHER" id="PTHR47165:SF4">
    <property type="entry name" value="OS03G0429900 PROTEIN"/>
    <property type="match status" value="1"/>
</dbReference>
<sequence length="363" mass="40004">MYVQATMMPATVNLNRLATHKPHLKAGAVCSLTGDSTCFNLVTEPAVPLPLDSVRFRNHSEMVGLANTTLISQVMLLLSVLQITGLDIVMSWILLMSHDKSRVMATIKWTTNNLLLCINQFFFKKMLTILFPHVISAISVTLSLFDSQARHHASGLFLNATSGTHIYFDKATTAGESLFYRLVAQDTGLTPAAPLQRGYAKVEYLSIAELTDFFLTAPSQEIDFICTGRVTGIKMDKGWCYVSCSHCAKKLQLTVASFTCLSCNNTNAVSVLRYRVEVSVADETGEALFVCIDGVMTKLHNMRAYEAGHLLAGDGVNPEKTQAPPFVTDMELWKVRVSSYNFTANHPSHASSMSVNVNHNLLR</sequence>
<keyword evidence="6" id="KW-1133">Transmembrane helix</keyword>
<dbReference type="SUPFAM" id="SSF50249">
    <property type="entry name" value="Nucleic acid-binding proteins"/>
    <property type="match status" value="1"/>
</dbReference>
<dbReference type="PANTHER" id="PTHR47165">
    <property type="entry name" value="OS03G0429900 PROTEIN"/>
    <property type="match status" value="1"/>
</dbReference>
<keyword evidence="5" id="KW-0238">DNA-binding</keyword>
<dbReference type="InterPro" id="IPR012340">
    <property type="entry name" value="NA-bd_OB-fold"/>
</dbReference>
<evidence type="ECO:0000313" key="9">
    <source>
        <dbReference type="Proteomes" id="UP000824890"/>
    </source>
</evidence>
<dbReference type="Pfam" id="PF08646">
    <property type="entry name" value="Rep_fac-A_C"/>
    <property type="match status" value="1"/>
</dbReference>
<comment type="similarity">
    <text evidence="1">Belongs to the replication factor A protein 1 family.</text>
</comment>
<evidence type="ECO:0000256" key="5">
    <source>
        <dbReference type="ARBA" id="ARBA00023125"/>
    </source>
</evidence>
<dbReference type="CDD" id="cd04476">
    <property type="entry name" value="RPA1_DBD_C"/>
    <property type="match status" value="1"/>
</dbReference>
<comment type="caution">
    <text evidence="8">The sequence shown here is derived from an EMBL/GenBank/DDBJ whole genome shotgun (WGS) entry which is preliminary data.</text>
</comment>
<keyword evidence="6" id="KW-0812">Transmembrane</keyword>
<keyword evidence="2" id="KW-0479">Metal-binding</keyword>
<reference evidence="8 9" key="1">
    <citation type="submission" date="2021-05" db="EMBL/GenBank/DDBJ databases">
        <title>Genome Assembly of Synthetic Allotetraploid Brassica napus Reveals Homoeologous Exchanges between Subgenomes.</title>
        <authorList>
            <person name="Davis J.T."/>
        </authorList>
    </citation>
    <scope>NUCLEOTIDE SEQUENCE [LARGE SCALE GENOMIC DNA]</scope>
    <source>
        <strain evidence="9">cv. Da-Ae</strain>
        <tissue evidence="8">Seedling</tissue>
    </source>
</reference>
<evidence type="ECO:0000256" key="2">
    <source>
        <dbReference type="ARBA" id="ARBA00022723"/>
    </source>
</evidence>
<dbReference type="InterPro" id="IPR047192">
    <property type="entry name" value="Euk_RPA1_DBD_C"/>
</dbReference>
<gene>
    <name evidence="8" type="ORF">HID58_003450</name>
</gene>
<evidence type="ECO:0000256" key="4">
    <source>
        <dbReference type="ARBA" id="ARBA00022833"/>
    </source>
</evidence>
<feature type="transmembrane region" description="Helical" evidence="6">
    <location>
        <begin position="70"/>
        <end position="95"/>
    </location>
</feature>
<name>A0ABQ8EQ55_BRANA</name>
<keyword evidence="3" id="KW-0863">Zinc-finger</keyword>
<dbReference type="Proteomes" id="UP000824890">
    <property type="component" value="Unassembled WGS sequence"/>
</dbReference>
<keyword evidence="6" id="KW-0472">Membrane</keyword>